<evidence type="ECO:0000259" key="9">
    <source>
        <dbReference type="Pfam" id="PF04049"/>
    </source>
</evidence>
<organism evidence="10 11">
    <name type="scientific">Phialemonium thermophilum</name>
    <dbReference type="NCBI Taxonomy" id="223376"/>
    <lineage>
        <taxon>Eukaryota</taxon>
        <taxon>Fungi</taxon>
        <taxon>Dikarya</taxon>
        <taxon>Ascomycota</taxon>
        <taxon>Pezizomycotina</taxon>
        <taxon>Sordariomycetes</taxon>
        <taxon>Sordariomycetidae</taxon>
        <taxon>Cephalothecales</taxon>
        <taxon>Cephalothecaceae</taxon>
        <taxon>Phialemonium</taxon>
    </lineage>
</organism>
<feature type="region of interest" description="Disordered" evidence="8">
    <location>
        <begin position="315"/>
        <end position="365"/>
    </location>
</feature>
<keyword evidence="3" id="KW-0498">Mitosis</keyword>
<gene>
    <name evidence="10" type="ORF">VTK73DRAFT_2118</name>
</gene>
<comment type="caution">
    <text evidence="10">The sequence shown here is derived from an EMBL/GenBank/DDBJ whole genome shotgun (WGS) entry which is preliminary data.</text>
</comment>
<name>A0ABR3X5X0_9PEZI</name>
<feature type="repeat" description="TPR" evidence="7">
    <location>
        <begin position="125"/>
        <end position="158"/>
    </location>
</feature>
<dbReference type="SMART" id="SM00028">
    <property type="entry name" value="TPR"/>
    <property type="match status" value="5"/>
</dbReference>
<keyword evidence="5 7" id="KW-0802">TPR repeat</keyword>
<dbReference type="SUPFAM" id="SSF48452">
    <property type="entry name" value="TPR-like"/>
    <property type="match status" value="2"/>
</dbReference>
<accession>A0ABR3X5X0</accession>
<feature type="compositionally biased region" description="Gly residues" evidence="8">
    <location>
        <begin position="353"/>
        <end position="363"/>
    </location>
</feature>
<evidence type="ECO:0000313" key="10">
    <source>
        <dbReference type="EMBL" id="KAL1871322.1"/>
    </source>
</evidence>
<keyword evidence="4" id="KW-0833">Ubl conjugation pathway</keyword>
<dbReference type="PANTHER" id="PTHR12558">
    <property type="entry name" value="CELL DIVISION CYCLE 16,23,27"/>
    <property type="match status" value="1"/>
</dbReference>
<dbReference type="Pfam" id="PF13181">
    <property type="entry name" value="TPR_8"/>
    <property type="match status" value="2"/>
</dbReference>
<reference evidence="10 11" key="1">
    <citation type="journal article" date="2024" name="Commun. Biol.">
        <title>Comparative genomic analysis of thermophilic fungi reveals convergent evolutionary adaptations and gene losses.</title>
        <authorList>
            <person name="Steindorff A.S."/>
            <person name="Aguilar-Pontes M.V."/>
            <person name="Robinson A.J."/>
            <person name="Andreopoulos B."/>
            <person name="LaButti K."/>
            <person name="Kuo A."/>
            <person name="Mondo S."/>
            <person name="Riley R."/>
            <person name="Otillar R."/>
            <person name="Haridas S."/>
            <person name="Lipzen A."/>
            <person name="Grimwood J."/>
            <person name="Schmutz J."/>
            <person name="Clum A."/>
            <person name="Reid I.D."/>
            <person name="Moisan M.C."/>
            <person name="Butler G."/>
            <person name="Nguyen T.T.M."/>
            <person name="Dewar K."/>
            <person name="Conant G."/>
            <person name="Drula E."/>
            <person name="Henrissat B."/>
            <person name="Hansel C."/>
            <person name="Singer S."/>
            <person name="Hutchinson M.I."/>
            <person name="de Vries R.P."/>
            <person name="Natvig D.O."/>
            <person name="Powell A.J."/>
            <person name="Tsang A."/>
            <person name="Grigoriev I.V."/>
        </authorList>
    </citation>
    <scope>NUCLEOTIDE SEQUENCE [LARGE SCALE GENOMIC DNA]</scope>
    <source>
        <strain evidence="10 11">ATCC 24622</strain>
    </source>
</reference>
<proteinExistence type="predicted"/>
<dbReference type="PANTHER" id="PTHR12558:SF10">
    <property type="entry name" value="CELL DIVISION CYCLE PROTEIN 23 HOMOLOG"/>
    <property type="match status" value="1"/>
</dbReference>
<dbReference type="Pfam" id="PF04049">
    <property type="entry name" value="ANAPC8"/>
    <property type="match status" value="1"/>
</dbReference>
<keyword evidence="11" id="KW-1185">Reference proteome</keyword>
<dbReference type="PROSITE" id="PS50005">
    <property type="entry name" value="TPR"/>
    <property type="match status" value="3"/>
</dbReference>
<feature type="domain" description="Cdc23" evidence="9">
    <location>
        <begin position="1"/>
        <end position="64"/>
    </location>
</feature>
<evidence type="ECO:0000256" key="3">
    <source>
        <dbReference type="ARBA" id="ARBA00022776"/>
    </source>
</evidence>
<evidence type="ECO:0000256" key="4">
    <source>
        <dbReference type="ARBA" id="ARBA00022786"/>
    </source>
</evidence>
<keyword evidence="6" id="KW-0131">Cell cycle</keyword>
<evidence type="ECO:0000256" key="5">
    <source>
        <dbReference type="ARBA" id="ARBA00022803"/>
    </source>
</evidence>
<feature type="repeat" description="TPR" evidence="7">
    <location>
        <begin position="193"/>
        <end position="226"/>
    </location>
</feature>
<evidence type="ECO:0000256" key="7">
    <source>
        <dbReference type="PROSITE-ProRule" id="PRU00339"/>
    </source>
</evidence>
<sequence>MTDLISRIEQLNQISPHLPQNIMSFMFHLHTSLELYQQGPHLAHSLDELLSIFPTSSFLLTCKALLAYHSKDLIVAEQDFSYLLSLHPQRLDSLDHYSNILYVLNMRPKLAFLAHVCSSIDKFRPESCVVIGNYYSLLSMHEKAVQYFRRALTLDRSCLSAWTLMGHEYVELKNTHAAIESYRRAVDVNRRDYRAWYGLGQTYEMLEMHTYALWYYKKAAGLRPWDGKMWMAVGSCLEKMGQDRDGIKALKRALLADSYYDSTATSFGSAGAADRMAHLDPEVLLQIATMYDRLGDLEEAKSYMELCVAQEVGDTTNSGGGGNPGESFAIHRDSSGGVAGSGDEAETRERGAGNDGGGGGQEGTGVTVATSRARMWLAQYALRNNDYATATRLAAELCQDGVEVEDAKAIIQTARHRMMEADLREQ</sequence>
<dbReference type="InterPro" id="IPR019734">
    <property type="entry name" value="TPR_rpt"/>
</dbReference>
<dbReference type="InterPro" id="IPR011990">
    <property type="entry name" value="TPR-like_helical_dom_sf"/>
</dbReference>
<keyword evidence="1" id="KW-0132">Cell division</keyword>
<dbReference type="Pfam" id="PF13414">
    <property type="entry name" value="TPR_11"/>
    <property type="match status" value="1"/>
</dbReference>
<dbReference type="EMBL" id="JAZHXJ010000157">
    <property type="protein sequence ID" value="KAL1871322.1"/>
    <property type="molecule type" value="Genomic_DNA"/>
</dbReference>
<feature type="repeat" description="TPR" evidence="7">
    <location>
        <begin position="159"/>
        <end position="192"/>
    </location>
</feature>
<dbReference type="Gene3D" id="1.25.40.10">
    <property type="entry name" value="Tetratricopeptide repeat domain"/>
    <property type="match status" value="2"/>
</dbReference>
<dbReference type="Proteomes" id="UP001586593">
    <property type="component" value="Unassembled WGS sequence"/>
</dbReference>
<evidence type="ECO:0000256" key="2">
    <source>
        <dbReference type="ARBA" id="ARBA00022737"/>
    </source>
</evidence>
<dbReference type="InterPro" id="IPR007192">
    <property type="entry name" value="APC8"/>
</dbReference>
<keyword evidence="2" id="KW-0677">Repeat</keyword>
<protein>
    <recommendedName>
        <fullName evidence="9">Cdc23 domain-containing protein</fullName>
    </recommendedName>
</protein>
<evidence type="ECO:0000256" key="1">
    <source>
        <dbReference type="ARBA" id="ARBA00022618"/>
    </source>
</evidence>
<evidence type="ECO:0000256" key="6">
    <source>
        <dbReference type="ARBA" id="ARBA00023306"/>
    </source>
</evidence>
<evidence type="ECO:0000313" key="11">
    <source>
        <dbReference type="Proteomes" id="UP001586593"/>
    </source>
</evidence>
<evidence type="ECO:0000256" key="8">
    <source>
        <dbReference type="SAM" id="MobiDB-lite"/>
    </source>
</evidence>